<dbReference type="SUPFAM" id="SSF50998">
    <property type="entry name" value="Quinoprotein alcohol dehydrogenase-like"/>
    <property type="match status" value="1"/>
</dbReference>
<sequence>MNRRTFLATVGVGGVALTSGCQGLAGADRLEWRFETGGSVTSIPAVDDGIVYTGSRDGSVYAIDAASGESDWQFDADGTVHDSPTVADGTLYVGSNDGYLYALSI</sequence>
<dbReference type="GeneID" id="37879264"/>
<dbReference type="Gene3D" id="2.130.10.10">
    <property type="entry name" value="YVTN repeat-like/Quinoprotein amine dehydrogenase"/>
    <property type="match status" value="1"/>
</dbReference>
<organism evidence="2 3">
    <name type="scientific">Halalkaliarchaeum desulfuricum</name>
    <dbReference type="NCBI Taxonomy" id="2055893"/>
    <lineage>
        <taxon>Archaea</taxon>
        <taxon>Methanobacteriati</taxon>
        <taxon>Methanobacteriota</taxon>
        <taxon>Stenosarchaea group</taxon>
        <taxon>Halobacteria</taxon>
        <taxon>Halobacteriales</taxon>
        <taxon>Haloferacaceae</taxon>
        <taxon>Halalkaliarchaeum</taxon>
    </lineage>
</organism>
<dbReference type="KEGG" id="hdf:AArcSl_2906"/>
<dbReference type="PANTHER" id="PTHR34512:SF30">
    <property type="entry name" value="OUTER MEMBRANE PROTEIN ASSEMBLY FACTOR BAMB"/>
    <property type="match status" value="1"/>
</dbReference>
<dbReference type="PROSITE" id="PS51257">
    <property type="entry name" value="PROKAR_LIPOPROTEIN"/>
    <property type="match status" value="1"/>
</dbReference>
<evidence type="ECO:0000313" key="2">
    <source>
        <dbReference type="EMBL" id="AUX10517.1"/>
    </source>
</evidence>
<name>A0A343TN45_9EURY</name>
<evidence type="ECO:0000259" key="1">
    <source>
        <dbReference type="Pfam" id="PF13360"/>
    </source>
</evidence>
<dbReference type="EMBL" id="CP025066">
    <property type="protein sequence ID" value="AUX10517.1"/>
    <property type="molecule type" value="Genomic_DNA"/>
</dbReference>
<evidence type="ECO:0000313" key="3">
    <source>
        <dbReference type="Proteomes" id="UP000263012"/>
    </source>
</evidence>
<dbReference type="InterPro" id="IPR015943">
    <property type="entry name" value="WD40/YVTN_repeat-like_dom_sf"/>
</dbReference>
<dbReference type="RefSeq" id="WP_217563464.1">
    <property type="nucleotide sequence ID" value="NZ_CP025066.1"/>
</dbReference>
<dbReference type="PANTHER" id="PTHR34512">
    <property type="entry name" value="CELL SURFACE PROTEIN"/>
    <property type="match status" value="1"/>
</dbReference>
<feature type="domain" description="Pyrrolo-quinoline quinone repeat" evidence="1">
    <location>
        <begin position="29"/>
        <end position="104"/>
    </location>
</feature>
<dbReference type="Pfam" id="PF13360">
    <property type="entry name" value="PQQ_2"/>
    <property type="match status" value="1"/>
</dbReference>
<dbReference type="InterPro" id="IPR018391">
    <property type="entry name" value="PQQ_b-propeller_rpt"/>
</dbReference>
<dbReference type="OrthoDB" id="8638at2157"/>
<keyword evidence="3" id="KW-1185">Reference proteome</keyword>
<dbReference type="Proteomes" id="UP000263012">
    <property type="component" value="Chromosome"/>
</dbReference>
<dbReference type="InterPro" id="IPR002372">
    <property type="entry name" value="PQQ_rpt_dom"/>
</dbReference>
<accession>A0A343TN45</accession>
<gene>
    <name evidence="2" type="ORF">AArcSl_2906</name>
</gene>
<dbReference type="AlphaFoldDB" id="A0A343TN45"/>
<dbReference type="SMART" id="SM00564">
    <property type="entry name" value="PQQ"/>
    <property type="match status" value="2"/>
</dbReference>
<dbReference type="InterPro" id="IPR011047">
    <property type="entry name" value="Quinoprotein_ADH-like_sf"/>
</dbReference>
<protein>
    <submittedName>
        <fullName evidence="2">WD40/PQQ-like beta propeller repeat containing protein</fullName>
    </submittedName>
</protein>
<reference evidence="3" key="1">
    <citation type="submission" date="2017-11" db="EMBL/GenBank/DDBJ databases">
        <title>Phenotypic and genomic properties of facultatively anaerobic sulfur-reducing natronoarchaea from hypersaline soda lakes.</title>
        <authorList>
            <person name="Sorokin D.Y."/>
            <person name="Kublanov I.V."/>
            <person name="Roman P."/>
            <person name="Sinninghe Damste J.S."/>
            <person name="Golyshin P.N."/>
            <person name="Rojo D."/>
            <person name="Ciordia S."/>
            <person name="Mena M.D.C."/>
            <person name="Ferrer M."/>
            <person name="Messina E."/>
            <person name="Smedile F."/>
            <person name="La Spada G."/>
            <person name="La Cono V."/>
            <person name="Yakimov M.M."/>
        </authorList>
    </citation>
    <scope>NUCLEOTIDE SEQUENCE [LARGE SCALE GENOMIC DNA]</scope>
    <source>
        <strain evidence="3">AArc-Sl</strain>
    </source>
</reference>
<proteinExistence type="predicted"/>